<keyword evidence="5 11" id="KW-0418">Kinase</keyword>
<dbReference type="Gene3D" id="1.10.510.10">
    <property type="entry name" value="Transferase(Phosphotransferase) domain 1"/>
    <property type="match status" value="1"/>
</dbReference>
<dbReference type="EC" id="2.7.11.1" evidence="1"/>
<reference evidence="11" key="1">
    <citation type="journal article" date="2019" name="Philos. Trans. R. Soc. Lond., B, Biol. Sci.">
        <title>Targeted metagenomic recovery of four divergent viruses reveals shared and distinctive characteristics of giant viruses of marine eukaryotes.</title>
        <authorList>
            <person name="Needham D.M."/>
            <person name="Poirier C."/>
            <person name="Hehenberger E."/>
            <person name="Jimenez V."/>
            <person name="Swalwell J.E."/>
            <person name="Santoro A.E."/>
            <person name="Worden A.Z."/>
        </authorList>
    </citation>
    <scope>NUCLEOTIDE SEQUENCE</scope>
    <source>
        <strain evidence="11">MPacV-611</strain>
    </source>
</reference>
<evidence type="ECO:0000256" key="3">
    <source>
        <dbReference type="ARBA" id="ARBA00022679"/>
    </source>
</evidence>
<dbReference type="SMART" id="SM00220">
    <property type="entry name" value="S_TKc"/>
    <property type="match status" value="1"/>
</dbReference>
<keyword evidence="3" id="KW-0808">Transferase</keyword>
<dbReference type="InterPro" id="IPR017441">
    <property type="entry name" value="Protein_kinase_ATP_BS"/>
</dbReference>
<dbReference type="Gene3D" id="3.30.200.20">
    <property type="entry name" value="Phosphorylase Kinase, domain 1"/>
    <property type="match status" value="1"/>
</dbReference>
<dbReference type="PROSITE" id="PS50011">
    <property type="entry name" value="PROTEIN_KINASE_DOM"/>
    <property type="match status" value="1"/>
</dbReference>
<dbReference type="InterPro" id="IPR051334">
    <property type="entry name" value="SRPK"/>
</dbReference>
<keyword evidence="4 9" id="KW-0547">Nucleotide-binding</keyword>
<dbReference type="Pfam" id="PF00069">
    <property type="entry name" value="Pkinase"/>
    <property type="match status" value="2"/>
</dbReference>
<dbReference type="PANTHER" id="PTHR47634">
    <property type="entry name" value="PROTEIN KINASE DOMAIN-CONTAINING PROTEIN-RELATED"/>
    <property type="match status" value="1"/>
</dbReference>
<comment type="catalytic activity">
    <reaction evidence="7">
        <text>L-threonyl-[protein] + ATP = O-phospho-L-threonyl-[protein] + ADP + H(+)</text>
        <dbReference type="Rhea" id="RHEA:46608"/>
        <dbReference type="Rhea" id="RHEA-COMP:11060"/>
        <dbReference type="Rhea" id="RHEA-COMP:11605"/>
        <dbReference type="ChEBI" id="CHEBI:15378"/>
        <dbReference type="ChEBI" id="CHEBI:30013"/>
        <dbReference type="ChEBI" id="CHEBI:30616"/>
        <dbReference type="ChEBI" id="CHEBI:61977"/>
        <dbReference type="ChEBI" id="CHEBI:456216"/>
        <dbReference type="EC" id="2.7.11.1"/>
    </reaction>
</comment>
<dbReference type="PROSITE" id="PS00108">
    <property type="entry name" value="PROTEIN_KINASE_ST"/>
    <property type="match status" value="1"/>
</dbReference>
<dbReference type="InterPro" id="IPR011009">
    <property type="entry name" value="Kinase-like_dom_sf"/>
</dbReference>
<comment type="catalytic activity">
    <reaction evidence="8">
        <text>L-seryl-[protein] + ATP = O-phospho-L-seryl-[protein] + ADP + H(+)</text>
        <dbReference type="Rhea" id="RHEA:17989"/>
        <dbReference type="Rhea" id="RHEA-COMP:9863"/>
        <dbReference type="Rhea" id="RHEA-COMP:11604"/>
        <dbReference type="ChEBI" id="CHEBI:15378"/>
        <dbReference type="ChEBI" id="CHEBI:29999"/>
        <dbReference type="ChEBI" id="CHEBI:30616"/>
        <dbReference type="ChEBI" id="CHEBI:83421"/>
        <dbReference type="ChEBI" id="CHEBI:456216"/>
        <dbReference type="EC" id="2.7.11.1"/>
    </reaction>
</comment>
<dbReference type="PANTHER" id="PTHR47634:SF9">
    <property type="entry name" value="PROTEIN KINASE DOMAIN-CONTAINING PROTEIN-RELATED"/>
    <property type="match status" value="1"/>
</dbReference>
<evidence type="ECO:0000256" key="1">
    <source>
        <dbReference type="ARBA" id="ARBA00012513"/>
    </source>
</evidence>
<organism evidence="11">
    <name type="scientific">Megaviridae environmental sample</name>
    <dbReference type="NCBI Taxonomy" id="1737588"/>
    <lineage>
        <taxon>Viruses</taxon>
        <taxon>Varidnaviria</taxon>
        <taxon>Bamfordvirae</taxon>
        <taxon>Nucleocytoviricota</taxon>
        <taxon>Megaviricetes</taxon>
        <taxon>Imitervirales</taxon>
        <taxon>Mimiviridae</taxon>
        <taxon>environmental samples</taxon>
    </lineage>
</organism>
<dbReference type="EMBL" id="MN448285">
    <property type="protein sequence ID" value="QFG74303.1"/>
    <property type="molecule type" value="Genomic_DNA"/>
</dbReference>
<dbReference type="InterPro" id="IPR008271">
    <property type="entry name" value="Ser/Thr_kinase_AS"/>
</dbReference>
<evidence type="ECO:0000259" key="10">
    <source>
        <dbReference type="PROSITE" id="PS50011"/>
    </source>
</evidence>
<dbReference type="GO" id="GO:0004674">
    <property type="term" value="F:protein serine/threonine kinase activity"/>
    <property type="evidence" value="ECO:0007669"/>
    <property type="project" value="UniProtKB-KW"/>
</dbReference>
<evidence type="ECO:0000256" key="5">
    <source>
        <dbReference type="ARBA" id="ARBA00022777"/>
    </source>
</evidence>
<accession>A0A5J6VKB6</accession>
<proteinExistence type="predicted"/>
<evidence type="ECO:0000256" key="2">
    <source>
        <dbReference type="ARBA" id="ARBA00022527"/>
    </source>
</evidence>
<evidence type="ECO:0000256" key="7">
    <source>
        <dbReference type="ARBA" id="ARBA00047899"/>
    </source>
</evidence>
<sequence>MKYSESSYYSDTSINSYTSDENFSNSDKINDTNINLEKDIINEYNIISLLGTGAYSAVWLVYSILDCKYYALKVQNYDDYEDGIDEVSMLKKIPKDDPHLNNLLKHFIEERYVNDKKRKFVCTAYNLCNNNLDVIIRKGNYNTGFNHHSKDIFKQICKGIETLHNKLKVFHGDLKLDNILLKGINKKTEVYINHYNSYNFNQEYKKLKEQFWLNKGKNISKIKNMKSIDKINIRKILHKNIMNELDLNKIASINNYEVDNKKFNVSITDFGHYCPDEEIMNEKFGTQMYQSPEIILMGNCTKKVDIWALGCTLYEILTGELLFDPWGDDDIDTDLIHLHEIFNLFGKIDKNYLVNSKYYKIYFKGDKLRSFENKLNIKNETTFKLKLKQKLSNTIFEKDFNDIYSLLSGMLNPVAHYRYSINEVLDSDWIKKN</sequence>
<dbReference type="InterPro" id="IPR000719">
    <property type="entry name" value="Prot_kinase_dom"/>
</dbReference>
<dbReference type="SUPFAM" id="SSF56112">
    <property type="entry name" value="Protein kinase-like (PK-like)"/>
    <property type="match status" value="1"/>
</dbReference>
<dbReference type="GO" id="GO:0005524">
    <property type="term" value="F:ATP binding"/>
    <property type="evidence" value="ECO:0007669"/>
    <property type="project" value="UniProtKB-UniRule"/>
</dbReference>
<feature type="binding site" evidence="9">
    <location>
        <position position="73"/>
    </location>
    <ligand>
        <name>ATP</name>
        <dbReference type="ChEBI" id="CHEBI:30616"/>
    </ligand>
</feature>
<evidence type="ECO:0000256" key="8">
    <source>
        <dbReference type="ARBA" id="ARBA00048679"/>
    </source>
</evidence>
<keyword evidence="2" id="KW-0723">Serine/threonine-protein kinase</keyword>
<evidence type="ECO:0000313" key="11">
    <source>
        <dbReference type="EMBL" id="QFG74303.1"/>
    </source>
</evidence>
<keyword evidence="6 9" id="KW-0067">ATP-binding</keyword>
<dbReference type="GO" id="GO:0050684">
    <property type="term" value="P:regulation of mRNA processing"/>
    <property type="evidence" value="ECO:0007669"/>
    <property type="project" value="TreeGrafter"/>
</dbReference>
<evidence type="ECO:0000256" key="9">
    <source>
        <dbReference type="PROSITE-ProRule" id="PRU10141"/>
    </source>
</evidence>
<name>A0A5J6VKB6_9VIRU</name>
<protein>
    <recommendedName>
        <fullName evidence="1">non-specific serine/threonine protein kinase</fullName>
        <ecNumber evidence="1">2.7.11.1</ecNumber>
    </recommendedName>
</protein>
<evidence type="ECO:0000256" key="6">
    <source>
        <dbReference type="ARBA" id="ARBA00022840"/>
    </source>
</evidence>
<feature type="domain" description="Protein kinase" evidence="10">
    <location>
        <begin position="44"/>
        <end position="430"/>
    </location>
</feature>
<evidence type="ECO:0000256" key="4">
    <source>
        <dbReference type="ARBA" id="ARBA00022741"/>
    </source>
</evidence>
<dbReference type="PROSITE" id="PS00107">
    <property type="entry name" value="PROTEIN_KINASE_ATP"/>
    <property type="match status" value="1"/>
</dbReference>